<sequence>MICSSMEYFISLWSTLTDCTKRNILRVQAKRYEITTAYQFGRVQCVAAATESGLSTSFFNSVCIQVGFLVMLTTGAERSTTGAAETAMEARSYCTAFSLRHYLSRSHPSRIRYSTCASSTSTYRNRLPRFHSDPHSKRNRLPSNLQISHSTSEQALEFCDCAKGLDGSYLKYEKSRMLSSK</sequence>
<dbReference type="AlphaFoldDB" id="A0A0B2VRA2"/>
<gene>
    <name evidence="1" type="ORF">Tcan_04652</name>
</gene>
<evidence type="ECO:0000313" key="2">
    <source>
        <dbReference type="Proteomes" id="UP000031036"/>
    </source>
</evidence>
<organism evidence="1 2">
    <name type="scientific">Toxocara canis</name>
    <name type="common">Canine roundworm</name>
    <dbReference type="NCBI Taxonomy" id="6265"/>
    <lineage>
        <taxon>Eukaryota</taxon>
        <taxon>Metazoa</taxon>
        <taxon>Ecdysozoa</taxon>
        <taxon>Nematoda</taxon>
        <taxon>Chromadorea</taxon>
        <taxon>Rhabditida</taxon>
        <taxon>Spirurina</taxon>
        <taxon>Ascaridomorpha</taxon>
        <taxon>Ascaridoidea</taxon>
        <taxon>Toxocaridae</taxon>
        <taxon>Toxocara</taxon>
    </lineage>
</organism>
<dbReference type="EMBL" id="JPKZ01001066">
    <property type="protein sequence ID" value="KHN84143.1"/>
    <property type="molecule type" value="Genomic_DNA"/>
</dbReference>
<accession>A0A0B2VRA2</accession>
<reference evidence="1 2" key="1">
    <citation type="submission" date="2014-11" db="EMBL/GenBank/DDBJ databases">
        <title>Genetic blueprint of the zoonotic pathogen Toxocara canis.</title>
        <authorList>
            <person name="Zhu X.-Q."/>
            <person name="Korhonen P.K."/>
            <person name="Cai H."/>
            <person name="Young N.D."/>
            <person name="Nejsum P."/>
            <person name="von Samson-Himmelstjerna G."/>
            <person name="Boag P.R."/>
            <person name="Tan P."/>
            <person name="Li Q."/>
            <person name="Min J."/>
            <person name="Yang Y."/>
            <person name="Wang X."/>
            <person name="Fang X."/>
            <person name="Hall R.S."/>
            <person name="Hofmann A."/>
            <person name="Sternberg P.W."/>
            <person name="Jex A.R."/>
            <person name="Gasser R.B."/>
        </authorList>
    </citation>
    <scope>NUCLEOTIDE SEQUENCE [LARGE SCALE GENOMIC DNA]</scope>
    <source>
        <strain evidence="1">PN_DK_2014</strain>
    </source>
</reference>
<name>A0A0B2VRA2_TOXCA</name>
<protein>
    <submittedName>
        <fullName evidence="1">Uncharacterized protein</fullName>
    </submittedName>
</protein>
<comment type="caution">
    <text evidence="1">The sequence shown here is derived from an EMBL/GenBank/DDBJ whole genome shotgun (WGS) entry which is preliminary data.</text>
</comment>
<keyword evidence="2" id="KW-1185">Reference proteome</keyword>
<dbReference type="Proteomes" id="UP000031036">
    <property type="component" value="Unassembled WGS sequence"/>
</dbReference>
<evidence type="ECO:0000313" key="1">
    <source>
        <dbReference type="EMBL" id="KHN84143.1"/>
    </source>
</evidence>
<proteinExistence type="predicted"/>